<keyword evidence="5" id="KW-1185">Reference proteome</keyword>
<gene>
    <name evidence="4" type="ORF">H010_22096</name>
</gene>
<name>A0A9X4NX42_9BURK</name>
<dbReference type="PANTHER" id="PTHR22946">
    <property type="entry name" value="DIENELACTONE HYDROLASE DOMAIN-CONTAINING PROTEIN-RELATED"/>
    <property type="match status" value="1"/>
</dbReference>
<dbReference type="AlphaFoldDB" id="A0A9X4NX42"/>
<dbReference type="InterPro" id="IPR000073">
    <property type="entry name" value="AB_hydrolase_1"/>
</dbReference>
<feature type="transmembrane region" description="Helical" evidence="2">
    <location>
        <begin position="426"/>
        <end position="450"/>
    </location>
</feature>
<dbReference type="RefSeq" id="WP_084235910.1">
    <property type="nucleotide sequence ID" value="NZ_AOGK01000028.1"/>
</dbReference>
<sequence>MQKHTSVAPVLANSPAAANASGPDTHFSKRSAWLLWGGLLIVLAGALLAHFIQTAGGVRIQDVRFTGADGTPMSAHLYIPASATSKTPAPGILAVHGYFNSREAQSGFAIEFARRGYVVLALDQTGHGYSAPPAFANAFGGIDGLKYLRSLDFVDKDNIGLEGHSMGGWTVVNAAAAMPDAYRALVLEGSSTGAPFAPEGTPDFPRNLAVVFSQYDEFPGIMWQIGAAKDVASSKKLWSVFSTDAPVETGKVYGDIEGGTARILHTPAITHPMDHISPTAIGHAIDWFQKTLKGGNPRPADDQVWHWKETGTAIALIGLVAFALGLFATLLRLPYFQSLCTPAVAEAPAQARDGKWWATVIASALVPALTFLPLCRLGGDLLPASTLLPSLFVNEIAFWALGNALIALIVLRVVGTKVLQGFDQIARSAVIALITFGVTYSLVAAVQFFLTVDMRFWFMAFKPMSAWQASAFPVYLLVFAVFFAVLFRAHFAMLGQRVSGAVGLYGLSVATFAGGFVLFLGVEYGSLLLGHKLIEFHMFDPLRIIIAINFVPVMAAVAIAGVFIYRRTARVLPAAFLCALFVTWYMVVGQAMQSAP</sequence>
<evidence type="ECO:0000256" key="1">
    <source>
        <dbReference type="ARBA" id="ARBA00038115"/>
    </source>
</evidence>
<dbReference type="Pfam" id="PF00561">
    <property type="entry name" value="Abhydrolase_1"/>
    <property type="match status" value="1"/>
</dbReference>
<dbReference type="SUPFAM" id="SSF53474">
    <property type="entry name" value="alpha/beta-Hydrolases"/>
    <property type="match status" value="1"/>
</dbReference>
<keyword evidence="2" id="KW-0472">Membrane</keyword>
<comment type="caution">
    <text evidence="4">The sequence shown here is derived from an EMBL/GenBank/DDBJ whole genome shotgun (WGS) entry which is preliminary data.</text>
</comment>
<keyword evidence="2" id="KW-0812">Transmembrane</keyword>
<dbReference type="InterPro" id="IPR029058">
    <property type="entry name" value="AB_hydrolase_fold"/>
</dbReference>
<feature type="transmembrane region" description="Helical" evidence="2">
    <location>
        <begin position="571"/>
        <end position="592"/>
    </location>
</feature>
<dbReference type="OrthoDB" id="8564128at2"/>
<feature type="transmembrane region" description="Helical" evidence="2">
    <location>
        <begin position="33"/>
        <end position="52"/>
    </location>
</feature>
<feature type="transmembrane region" description="Helical" evidence="2">
    <location>
        <begin position="501"/>
        <end position="522"/>
    </location>
</feature>
<dbReference type="InterPro" id="IPR050261">
    <property type="entry name" value="FrsA_esterase"/>
</dbReference>
<feature type="transmembrane region" description="Helical" evidence="2">
    <location>
        <begin position="356"/>
        <end position="376"/>
    </location>
</feature>
<proteinExistence type="inferred from homology"/>
<dbReference type="Proteomes" id="UP001152876">
    <property type="component" value="Unassembled WGS sequence"/>
</dbReference>
<evidence type="ECO:0000313" key="4">
    <source>
        <dbReference type="EMBL" id="MDG5977961.1"/>
    </source>
</evidence>
<feature type="domain" description="AB hydrolase-1" evidence="3">
    <location>
        <begin position="92"/>
        <end position="199"/>
    </location>
</feature>
<feature type="transmembrane region" description="Helical" evidence="2">
    <location>
        <begin position="396"/>
        <end position="414"/>
    </location>
</feature>
<dbReference type="EMBL" id="AOGK01000028">
    <property type="protein sequence ID" value="MDG5977961.1"/>
    <property type="molecule type" value="Genomic_DNA"/>
</dbReference>
<evidence type="ECO:0000259" key="3">
    <source>
        <dbReference type="Pfam" id="PF00561"/>
    </source>
</evidence>
<comment type="similarity">
    <text evidence="1">Belongs to the AB hydrolase superfamily. FUS2 hydrolase family.</text>
</comment>
<accession>A0A9X4NX42</accession>
<dbReference type="Gene3D" id="3.40.50.1820">
    <property type="entry name" value="alpha/beta hydrolase"/>
    <property type="match status" value="1"/>
</dbReference>
<feature type="transmembrane region" description="Helical" evidence="2">
    <location>
        <begin position="313"/>
        <end position="335"/>
    </location>
</feature>
<feature type="transmembrane region" description="Helical" evidence="2">
    <location>
        <begin position="470"/>
        <end position="489"/>
    </location>
</feature>
<evidence type="ECO:0000313" key="5">
    <source>
        <dbReference type="Proteomes" id="UP001152876"/>
    </source>
</evidence>
<organism evidence="4 5">
    <name type="scientific">Hydrogenophaga taeniospiralis CCUG 15921</name>
    <dbReference type="NCBI Taxonomy" id="1281780"/>
    <lineage>
        <taxon>Bacteria</taxon>
        <taxon>Pseudomonadati</taxon>
        <taxon>Pseudomonadota</taxon>
        <taxon>Betaproteobacteria</taxon>
        <taxon>Burkholderiales</taxon>
        <taxon>Comamonadaceae</taxon>
        <taxon>Hydrogenophaga</taxon>
    </lineage>
</organism>
<protein>
    <recommendedName>
        <fullName evidence="3">AB hydrolase-1 domain-containing protein</fullName>
    </recommendedName>
</protein>
<reference evidence="4" key="1">
    <citation type="submission" date="2013-01" db="EMBL/GenBank/DDBJ databases">
        <title>Genome draft of Hydrogenophaga taeniospiralis 2K1.</title>
        <authorList>
            <person name="Gomila M."/>
            <person name="Lalucat J."/>
        </authorList>
    </citation>
    <scope>NUCLEOTIDE SEQUENCE</scope>
    <source>
        <strain evidence="4">CCUG 15921</strain>
    </source>
</reference>
<feature type="transmembrane region" description="Helical" evidence="2">
    <location>
        <begin position="542"/>
        <end position="564"/>
    </location>
</feature>
<keyword evidence="2" id="KW-1133">Transmembrane helix</keyword>
<evidence type="ECO:0000256" key="2">
    <source>
        <dbReference type="SAM" id="Phobius"/>
    </source>
</evidence>